<name>A0ABT3RU50_9BACT</name>
<dbReference type="InterPro" id="IPR037523">
    <property type="entry name" value="VOC_core"/>
</dbReference>
<accession>A0ABT3RU50</accession>
<evidence type="ECO:0000259" key="1">
    <source>
        <dbReference type="PROSITE" id="PS51819"/>
    </source>
</evidence>
<keyword evidence="3" id="KW-1185">Reference proteome</keyword>
<dbReference type="Gene3D" id="3.10.180.10">
    <property type="entry name" value="2,3-Dihydroxybiphenyl 1,2-Dioxygenase, domain 1"/>
    <property type="match status" value="2"/>
</dbReference>
<organism evidence="2 3">
    <name type="scientific">Mangrovivirga halotolerans</name>
    <dbReference type="NCBI Taxonomy" id="2993936"/>
    <lineage>
        <taxon>Bacteria</taxon>
        <taxon>Pseudomonadati</taxon>
        <taxon>Bacteroidota</taxon>
        <taxon>Cytophagia</taxon>
        <taxon>Cytophagales</taxon>
        <taxon>Mangrovivirgaceae</taxon>
        <taxon>Mangrovivirga</taxon>
    </lineage>
</organism>
<dbReference type="PROSITE" id="PS51819">
    <property type="entry name" value="VOC"/>
    <property type="match status" value="1"/>
</dbReference>
<dbReference type="PANTHER" id="PTHR33993">
    <property type="entry name" value="GLYOXALASE-RELATED"/>
    <property type="match status" value="1"/>
</dbReference>
<sequence>MNINHMYKAFCFSILVMLGWGCGSSITYPAISETDAENYHPGQFVWHDLATSNPTGAMKFYGDVFGWEFETLGSGDDLYHVVKNQGKPIGGIFQLAEKYGDKSEWLGSISVLDLNAAVTYNEVRGGKTIFQISEFNGRGKTALVQDPQGAIVALLRSSTGDPEIGPGMNNGWLWNELWTTDLDSSLDFYKGLVQYNAEKVEQAKAPYYIFSRDDKKLSGVIKNPIREGRSAWMPYIKVENVDEVVAKAEAAGAYIMMKPDKGIRNGKVAVLIDPLGAQLTVQEWPIEN</sequence>
<dbReference type="CDD" id="cd07247">
    <property type="entry name" value="SgaA_N_like"/>
    <property type="match status" value="1"/>
</dbReference>
<dbReference type="EMBL" id="JAPFQN010000009">
    <property type="protein sequence ID" value="MCX2745304.1"/>
    <property type="molecule type" value="Genomic_DNA"/>
</dbReference>
<feature type="domain" description="VOC" evidence="1">
    <location>
        <begin position="171"/>
        <end position="284"/>
    </location>
</feature>
<evidence type="ECO:0000313" key="2">
    <source>
        <dbReference type="EMBL" id="MCX2745304.1"/>
    </source>
</evidence>
<dbReference type="Proteomes" id="UP001209885">
    <property type="component" value="Unassembled WGS sequence"/>
</dbReference>
<dbReference type="PANTHER" id="PTHR33993:SF14">
    <property type="entry name" value="GB|AAF24581.1"/>
    <property type="match status" value="1"/>
</dbReference>
<dbReference type="SUPFAM" id="SSF54593">
    <property type="entry name" value="Glyoxalase/Bleomycin resistance protein/Dihydroxybiphenyl dioxygenase"/>
    <property type="match status" value="2"/>
</dbReference>
<dbReference type="InterPro" id="IPR052164">
    <property type="entry name" value="Anthracycline_SecMetBiosynth"/>
</dbReference>
<comment type="caution">
    <text evidence="2">The sequence shown here is derived from an EMBL/GenBank/DDBJ whole genome shotgun (WGS) entry which is preliminary data.</text>
</comment>
<dbReference type="InterPro" id="IPR029068">
    <property type="entry name" value="Glyas_Bleomycin-R_OHBP_Dase"/>
</dbReference>
<protein>
    <submittedName>
        <fullName evidence="2">VOC family protein</fullName>
    </submittedName>
</protein>
<proteinExistence type="predicted"/>
<gene>
    <name evidence="2" type="ORF">OO013_15610</name>
</gene>
<dbReference type="RefSeq" id="WP_266057861.1">
    <property type="nucleotide sequence ID" value="NZ_JAPFQN010000009.1"/>
</dbReference>
<evidence type="ECO:0000313" key="3">
    <source>
        <dbReference type="Proteomes" id="UP001209885"/>
    </source>
</evidence>
<reference evidence="2 3" key="1">
    <citation type="submission" date="2022-11" db="EMBL/GenBank/DDBJ databases">
        <title>The characterization of three novel Bacteroidetes species and genomic analysis of their roles in tidal elemental geochemical cycles.</title>
        <authorList>
            <person name="Ma K."/>
        </authorList>
    </citation>
    <scope>NUCLEOTIDE SEQUENCE [LARGE SCALE GENOMIC DNA]</scope>
    <source>
        <strain evidence="2 3">M17</strain>
    </source>
</reference>